<feature type="binding site" evidence="10">
    <location>
        <position position="69"/>
    </location>
    <ligand>
        <name>thiamine diphosphate</name>
        <dbReference type="ChEBI" id="CHEBI:58937"/>
    </ligand>
</feature>
<dbReference type="STRING" id="28234.SAMN04488588_1480"/>
<dbReference type="InterPro" id="IPR005475">
    <property type="entry name" value="Transketolase-like_Pyr-bd"/>
</dbReference>
<comment type="similarity">
    <text evidence="2 10">Belongs to the transketolase family. DXPS subfamily.</text>
</comment>
<dbReference type="NCBIfam" id="NF003933">
    <property type="entry name" value="PRK05444.2-2"/>
    <property type="match status" value="1"/>
</dbReference>
<dbReference type="InterPro" id="IPR009014">
    <property type="entry name" value="Transketo_C/PFOR_II"/>
</dbReference>
<dbReference type="CDD" id="cd02007">
    <property type="entry name" value="TPP_DXS"/>
    <property type="match status" value="1"/>
</dbReference>
<dbReference type="UniPathway" id="UPA00064">
    <property type="reaction ID" value="UER00091"/>
</dbReference>
<evidence type="ECO:0000259" key="11">
    <source>
        <dbReference type="SMART" id="SM00861"/>
    </source>
</evidence>
<feature type="binding site" evidence="10">
    <location>
        <position position="170"/>
    </location>
    <ligand>
        <name>thiamine diphosphate</name>
        <dbReference type="ChEBI" id="CHEBI:58937"/>
    </ligand>
</feature>
<dbReference type="CDD" id="cd07033">
    <property type="entry name" value="TPP_PYR_DXS_TK_like"/>
    <property type="match status" value="1"/>
</dbReference>
<keyword evidence="7 10" id="KW-0784">Thiamine biosynthesis</keyword>
<dbReference type="GO" id="GO:0009228">
    <property type="term" value="P:thiamine biosynthetic process"/>
    <property type="evidence" value="ECO:0007669"/>
    <property type="project" value="UniProtKB-UniRule"/>
</dbReference>
<dbReference type="GO" id="GO:0008661">
    <property type="term" value="F:1-deoxy-D-xylulose-5-phosphate synthase activity"/>
    <property type="evidence" value="ECO:0007669"/>
    <property type="project" value="UniProtKB-UniRule"/>
</dbReference>
<dbReference type="GO" id="GO:0005829">
    <property type="term" value="C:cytosol"/>
    <property type="evidence" value="ECO:0007669"/>
    <property type="project" value="TreeGrafter"/>
</dbReference>
<feature type="binding site" evidence="10">
    <location>
        <position position="170"/>
    </location>
    <ligand>
        <name>Mg(2+)</name>
        <dbReference type="ChEBI" id="CHEBI:18420"/>
    </ligand>
</feature>
<keyword evidence="6 10" id="KW-0460">Magnesium</keyword>
<keyword evidence="4 10" id="KW-0808">Transferase</keyword>
<name>A0A1G6N3A7_9BACT</name>
<dbReference type="GO" id="GO:0019288">
    <property type="term" value="P:isopentenyl diphosphate biosynthetic process, methylerythritol 4-phosphate pathway"/>
    <property type="evidence" value="ECO:0007669"/>
    <property type="project" value="TreeGrafter"/>
</dbReference>
<evidence type="ECO:0000256" key="5">
    <source>
        <dbReference type="ARBA" id="ARBA00022723"/>
    </source>
</evidence>
<dbReference type="Gene3D" id="3.40.50.920">
    <property type="match status" value="1"/>
</dbReference>
<comment type="pathway">
    <text evidence="1 10">Metabolic intermediate biosynthesis; 1-deoxy-D-xylulose 5-phosphate biosynthesis; 1-deoxy-D-xylulose 5-phosphate from D-glyceraldehyde 3-phosphate and pyruvate: step 1/1.</text>
</comment>
<comment type="catalytic activity">
    <reaction evidence="10">
        <text>D-glyceraldehyde 3-phosphate + pyruvate + H(+) = 1-deoxy-D-xylulose 5-phosphate + CO2</text>
        <dbReference type="Rhea" id="RHEA:12605"/>
        <dbReference type="ChEBI" id="CHEBI:15361"/>
        <dbReference type="ChEBI" id="CHEBI:15378"/>
        <dbReference type="ChEBI" id="CHEBI:16526"/>
        <dbReference type="ChEBI" id="CHEBI:57792"/>
        <dbReference type="ChEBI" id="CHEBI:59776"/>
        <dbReference type="EC" id="2.2.1.7"/>
    </reaction>
</comment>
<reference evidence="12 13" key="1">
    <citation type="submission" date="2016-10" db="EMBL/GenBank/DDBJ databases">
        <authorList>
            <person name="de Groot N.N."/>
        </authorList>
    </citation>
    <scope>NUCLEOTIDE SEQUENCE [LARGE SCALE GENOMIC DNA]</scope>
    <source>
        <strain evidence="12 13">WG14</strain>
    </source>
</reference>
<evidence type="ECO:0000256" key="4">
    <source>
        <dbReference type="ARBA" id="ARBA00022679"/>
    </source>
</evidence>
<dbReference type="SUPFAM" id="SSF52922">
    <property type="entry name" value="TK C-terminal domain-like"/>
    <property type="match status" value="1"/>
</dbReference>
<keyword evidence="8 10" id="KW-0786">Thiamine pyrophosphate</keyword>
<dbReference type="SMART" id="SM00861">
    <property type="entry name" value="Transket_pyr"/>
    <property type="match status" value="1"/>
</dbReference>
<feature type="domain" description="Transketolase-like pyrimidine-binding" evidence="11">
    <location>
        <begin position="305"/>
        <end position="468"/>
    </location>
</feature>
<evidence type="ECO:0000256" key="2">
    <source>
        <dbReference type="ARBA" id="ARBA00011081"/>
    </source>
</evidence>
<dbReference type="Pfam" id="PF02780">
    <property type="entry name" value="Transketolase_C"/>
    <property type="match status" value="1"/>
</dbReference>
<gene>
    <name evidence="10" type="primary">dxs</name>
    <name evidence="12" type="ORF">SAMN04488588_1480</name>
</gene>
<keyword evidence="13" id="KW-1185">Reference proteome</keyword>
<dbReference type="NCBIfam" id="TIGR00204">
    <property type="entry name" value="dxs"/>
    <property type="match status" value="1"/>
</dbReference>
<evidence type="ECO:0000313" key="12">
    <source>
        <dbReference type="EMBL" id="SDC62322.1"/>
    </source>
</evidence>
<dbReference type="InterPro" id="IPR029061">
    <property type="entry name" value="THDP-binding"/>
</dbReference>
<keyword evidence="9 10" id="KW-0414">Isoprene biosynthesis</keyword>
<feature type="binding site" evidence="10">
    <location>
        <position position="354"/>
    </location>
    <ligand>
        <name>thiamine diphosphate</name>
        <dbReference type="ChEBI" id="CHEBI:58937"/>
    </ligand>
</feature>
<evidence type="ECO:0000313" key="13">
    <source>
        <dbReference type="Proteomes" id="UP000199322"/>
    </source>
</evidence>
<dbReference type="Proteomes" id="UP000199322">
    <property type="component" value="Unassembled WGS sequence"/>
</dbReference>
<feature type="binding site" evidence="10">
    <location>
        <begin position="110"/>
        <end position="112"/>
    </location>
    <ligand>
        <name>thiamine diphosphate</name>
        <dbReference type="ChEBI" id="CHEBI:58937"/>
    </ligand>
</feature>
<protein>
    <recommendedName>
        <fullName evidence="10">1-deoxy-D-xylulose-5-phosphate synthase</fullName>
        <ecNumber evidence="10">2.2.1.7</ecNumber>
    </recommendedName>
    <alternativeName>
        <fullName evidence="10">1-deoxyxylulose-5-phosphate synthase</fullName>
        <shortName evidence="10">DXP synthase</shortName>
        <shortName evidence="10">DXPS</shortName>
    </alternativeName>
</protein>
<dbReference type="HAMAP" id="MF_00315">
    <property type="entry name" value="DXP_synth"/>
    <property type="match status" value="1"/>
</dbReference>
<feature type="binding site" evidence="10">
    <location>
        <position position="141"/>
    </location>
    <ligand>
        <name>Mg(2+)</name>
        <dbReference type="ChEBI" id="CHEBI:18420"/>
    </ligand>
</feature>
<evidence type="ECO:0000256" key="3">
    <source>
        <dbReference type="ARBA" id="ARBA00011738"/>
    </source>
</evidence>
<dbReference type="SUPFAM" id="SSF52518">
    <property type="entry name" value="Thiamin diphosphate-binding fold (THDP-binding)"/>
    <property type="match status" value="2"/>
</dbReference>
<dbReference type="Pfam" id="PF13292">
    <property type="entry name" value="DXP_synthase_N"/>
    <property type="match status" value="1"/>
</dbReference>
<proteinExistence type="inferred from homology"/>
<evidence type="ECO:0000256" key="9">
    <source>
        <dbReference type="ARBA" id="ARBA00023229"/>
    </source>
</evidence>
<dbReference type="PANTHER" id="PTHR43322">
    <property type="entry name" value="1-D-DEOXYXYLULOSE 5-PHOSPHATE SYNTHASE-RELATED"/>
    <property type="match status" value="1"/>
</dbReference>
<feature type="binding site" evidence="10">
    <location>
        <position position="283"/>
    </location>
    <ligand>
        <name>thiamine diphosphate</name>
        <dbReference type="ChEBI" id="CHEBI:58937"/>
    </ligand>
</feature>
<dbReference type="EMBL" id="FMYV01000005">
    <property type="protein sequence ID" value="SDC62322.1"/>
    <property type="molecule type" value="Genomic_DNA"/>
</dbReference>
<comment type="cofactor">
    <cofactor evidence="10">
        <name>Mg(2+)</name>
        <dbReference type="ChEBI" id="CHEBI:18420"/>
    </cofactor>
    <text evidence="10">Binds 1 Mg(2+) ion per subunit.</text>
</comment>
<dbReference type="PANTHER" id="PTHR43322:SF5">
    <property type="entry name" value="1-DEOXY-D-XYLULOSE-5-PHOSPHATE SYNTHASE, CHLOROPLASTIC"/>
    <property type="match status" value="1"/>
</dbReference>
<comment type="subunit">
    <text evidence="3 10">Homodimer.</text>
</comment>
<evidence type="ECO:0000256" key="1">
    <source>
        <dbReference type="ARBA" id="ARBA00004980"/>
    </source>
</evidence>
<accession>A0A1G6N3A7</accession>
<comment type="function">
    <text evidence="10">Catalyzes the acyloin condensation reaction between C atoms 2 and 3 of pyruvate and glyceraldehyde 3-phosphate to yield 1-deoxy-D-xylulose-5-phosphate (DXP).</text>
</comment>
<sequence length="610" mass="68651">MKEKLYKKIREMNYTQLYEFSDEIRKYIYDVVYSNNGHLASNFGVVELTLALYRVFDPYEDVVIWDTSHQAYVHKLLTDRWDEFKTLRRYNGLSGFTNIKESEADKFGAGHAGTSISAALGFTLADKIKKRDRNIISIIGDGSFTCGMALESLNQLKFQKTNVKIILNSNDMAISPNVGTFSYLFSKIRMKKNYNSLKKLVKDILGDSELGQDLENMIKKMKEGFKHTVFSEPIGFFEDLGIKYIGPIDGHNIKEMELFLNYLKQYDEGPVVLHVLTKKGKGYINAENEPSKFHGVSKPIEKKGISHSKIVGNVLAYLSDENFLAFTGAMADGTGLNILKEKDPEKLIDMGITEASIVTAAAGLSLGGVLPVVDLYSTFMQRAFDSIIHDVALQNIPSLFLLDRAGLVGEDGPTHHGVFDISYLKLIPNIELITPLDGQDLANTIYTCVKKGIKKPTFIRFPKENYEKDKDYIIDNLEYTDLSWKKLKVSDSSAYVLSVGTISKNVLKATESMDINVIGVRTIKELDKKIIEEIKSKAEKIITVEEGSLSGGFGETIHSIFSNKEIYSFGIKDEFITHATREKQLELCGLDVKTLNIKIEQIINNYKRVV</sequence>
<dbReference type="InterPro" id="IPR033248">
    <property type="entry name" value="Transketolase_C"/>
</dbReference>
<evidence type="ECO:0000256" key="6">
    <source>
        <dbReference type="ARBA" id="ARBA00022842"/>
    </source>
</evidence>
<dbReference type="RefSeq" id="WP_091404259.1">
    <property type="nucleotide sequence ID" value="NZ_FMYV01000005.1"/>
</dbReference>
<feature type="binding site" evidence="10">
    <location>
        <begin position="142"/>
        <end position="143"/>
    </location>
    <ligand>
        <name>thiamine diphosphate</name>
        <dbReference type="ChEBI" id="CHEBI:58937"/>
    </ligand>
</feature>
<dbReference type="InterPro" id="IPR005477">
    <property type="entry name" value="Dxylulose-5-P_synthase"/>
</dbReference>
<evidence type="ECO:0000256" key="8">
    <source>
        <dbReference type="ARBA" id="ARBA00023052"/>
    </source>
</evidence>
<comment type="cofactor">
    <cofactor evidence="10">
        <name>thiamine diphosphate</name>
        <dbReference type="ChEBI" id="CHEBI:58937"/>
    </cofactor>
    <text evidence="10">Binds 1 thiamine pyrophosphate per subunit.</text>
</comment>
<dbReference type="GO" id="GO:0016114">
    <property type="term" value="P:terpenoid biosynthetic process"/>
    <property type="evidence" value="ECO:0007669"/>
    <property type="project" value="UniProtKB-UniRule"/>
</dbReference>
<dbReference type="Gene3D" id="3.40.50.970">
    <property type="match status" value="2"/>
</dbReference>
<dbReference type="GO" id="GO:0030976">
    <property type="term" value="F:thiamine pyrophosphate binding"/>
    <property type="evidence" value="ECO:0007669"/>
    <property type="project" value="UniProtKB-UniRule"/>
</dbReference>
<dbReference type="Pfam" id="PF02779">
    <property type="entry name" value="Transket_pyr"/>
    <property type="match status" value="1"/>
</dbReference>
<organism evidence="12 13">
    <name type="scientific">Geotoga petraea</name>
    <dbReference type="NCBI Taxonomy" id="28234"/>
    <lineage>
        <taxon>Bacteria</taxon>
        <taxon>Thermotogati</taxon>
        <taxon>Thermotogota</taxon>
        <taxon>Thermotogae</taxon>
        <taxon>Petrotogales</taxon>
        <taxon>Petrotogaceae</taxon>
        <taxon>Geotoga</taxon>
    </lineage>
</organism>
<evidence type="ECO:0000256" key="10">
    <source>
        <dbReference type="HAMAP-Rule" id="MF_00315"/>
    </source>
</evidence>
<keyword evidence="5 10" id="KW-0479">Metal-binding</keyword>
<dbReference type="GO" id="GO:0000287">
    <property type="term" value="F:magnesium ion binding"/>
    <property type="evidence" value="ECO:0007669"/>
    <property type="project" value="UniProtKB-UniRule"/>
</dbReference>
<evidence type="ECO:0000256" key="7">
    <source>
        <dbReference type="ARBA" id="ARBA00022977"/>
    </source>
</evidence>
<dbReference type="AlphaFoldDB" id="A0A1G6N3A7"/>
<dbReference type="EC" id="2.2.1.7" evidence="10"/>